<name>A0A558ARG7_9PSEU</name>
<sequence length="247" mass="26625">MLVLGKIRQILEAFGPERPELTFAEIRRATDLPASTCQRLVSNMVAEQFLDRHGDRYRIGLRLGYWAAPAGAGLDVSEIVHPSLVLLRDTTGETACLYRREGDVRVCVAMAETYQAIRREMYVGKLMPLHAGSASRVLLAWDAAAAEEVLDGPLESFTTTTVTDPSVLRALLNQTRQQGYAITSEERDAGAASVSAPVFGPGRALVGALGISGPTQRLTSQRAAEWAPVVVRAAEQATRLLGGRPGV</sequence>
<dbReference type="Gene3D" id="1.10.10.10">
    <property type="entry name" value="Winged helix-like DNA-binding domain superfamily/Winged helix DNA-binding domain"/>
    <property type="match status" value="1"/>
</dbReference>
<reference evidence="6 7" key="1">
    <citation type="submission" date="2019-07" db="EMBL/GenBank/DDBJ databases">
        <authorList>
            <person name="Duangmal K."/>
            <person name="Teo W.F.A."/>
        </authorList>
    </citation>
    <scope>NUCLEOTIDE SEQUENCE [LARGE SCALE GENOMIC DNA]</scope>
    <source>
        <strain evidence="6 7">TBRC 6029</strain>
    </source>
</reference>
<evidence type="ECO:0000256" key="3">
    <source>
        <dbReference type="ARBA" id="ARBA00023163"/>
    </source>
</evidence>
<reference evidence="6 7" key="2">
    <citation type="submission" date="2019-08" db="EMBL/GenBank/DDBJ databases">
        <title>Amycolatopsis acidicola sp. nov., isolated from peat swamp forest soil.</title>
        <authorList>
            <person name="Srisuk N."/>
        </authorList>
    </citation>
    <scope>NUCLEOTIDE SEQUENCE [LARGE SCALE GENOMIC DNA]</scope>
    <source>
        <strain evidence="6 7">TBRC 6029</strain>
    </source>
</reference>
<dbReference type="PANTHER" id="PTHR30136:SF39">
    <property type="entry name" value="TRANSCRIPTIONAL REGULATORY PROTEIN"/>
    <property type="match status" value="1"/>
</dbReference>
<dbReference type="PROSITE" id="PS51078">
    <property type="entry name" value="ICLR_ED"/>
    <property type="match status" value="1"/>
</dbReference>
<keyword evidence="3" id="KW-0804">Transcription</keyword>
<dbReference type="SMART" id="SM00346">
    <property type="entry name" value="HTH_ICLR"/>
    <property type="match status" value="1"/>
</dbReference>
<dbReference type="EMBL" id="VJWX01000479">
    <property type="protein sequence ID" value="TVT26849.1"/>
    <property type="molecule type" value="Genomic_DNA"/>
</dbReference>
<dbReference type="SUPFAM" id="SSF46785">
    <property type="entry name" value="Winged helix' DNA-binding domain"/>
    <property type="match status" value="1"/>
</dbReference>
<dbReference type="PANTHER" id="PTHR30136">
    <property type="entry name" value="HELIX-TURN-HELIX TRANSCRIPTIONAL REGULATOR, ICLR FAMILY"/>
    <property type="match status" value="1"/>
</dbReference>
<dbReference type="InterPro" id="IPR050707">
    <property type="entry name" value="HTH_MetabolicPath_Reg"/>
</dbReference>
<dbReference type="InterPro" id="IPR036388">
    <property type="entry name" value="WH-like_DNA-bd_sf"/>
</dbReference>
<keyword evidence="7" id="KW-1185">Reference proteome</keyword>
<comment type="caution">
    <text evidence="6">The sequence shown here is derived from an EMBL/GenBank/DDBJ whole genome shotgun (WGS) entry which is preliminary data.</text>
</comment>
<dbReference type="OrthoDB" id="8479143at2"/>
<dbReference type="PROSITE" id="PS51077">
    <property type="entry name" value="HTH_ICLR"/>
    <property type="match status" value="1"/>
</dbReference>
<gene>
    <name evidence="6" type="ORF">FNH05_31080</name>
</gene>
<dbReference type="InterPro" id="IPR036390">
    <property type="entry name" value="WH_DNA-bd_sf"/>
</dbReference>
<feature type="domain" description="IclR-ED" evidence="5">
    <location>
        <begin position="62"/>
        <end position="243"/>
    </location>
</feature>
<dbReference type="AlphaFoldDB" id="A0A558ARG7"/>
<evidence type="ECO:0000259" key="5">
    <source>
        <dbReference type="PROSITE" id="PS51078"/>
    </source>
</evidence>
<dbReference type="Proteomes" id="UP000320011">
    <property type="component" value="Unassembled WGS sequence"/>
</dbReference>
<feature type="domain" description="HTH iclR-type" evidence="4">
    <location>
        <begin position="1"/>
        <end position="61"/>
    </location>
</feature>
<protein>
    <submittedName>
        <fullName evidence="6">IclR family transcriptional regulator</fullName>
    </submittedName>
</protein>
<dbReference type="InterPro" id="IPR029016">
    <property type="entry name" value="GAF-like_dom_sf"/>
</dbReference>
<evidence type="ECO:0000313" key="7">
    <source>
        <dbReference type="Proteomes" id="UP000320011"/>
    </source>
</evidence>
<dbReference type="SUPFAM" id="SSF55781">
    <property type="entry name" value="GAF domain-like"/>
    <property type="match status" value="1"/>
</dbReference>
<keyword evidence="1" id="KW-0805">Transcription regulation</keyword>
<dbReference type="GO" id="GO:0045892">
    <property type="term" value="P:negative regulation of DNA-templated transcription"/>
    <property type="evidence" value="ECO:0007669"/>
    <property type="project" value="TreeGrafter"/>
</dbReference>
<proteinExistence type="predicted"/>
<accession>A0A558ARG7</accession>
<evidence type="ECO:0000259" key="4">
    <source>
        <dbReference type="PROSITE" id="PS51077"/>
    </source>
</evidence>
<dbReference type="GO" id="GO:0003700">
    <property type="term" value="F:DNA-binding transcription factor activity"/>
    <property type="evidence" value="ECO:0007669"/>
    <property type="project" value="TreeGrafter"/>
</dbReference>
<organism evidence="6 7">
    <name type="scientific">Amycolatopsis rhizosphaerae</name>
    <dbReference type="NCBI Taxonomy" id="2053003"/>
    <lineage>
        <taxon>Bacteria</taxon>
        <taxon>Bacillati</taxon>
        <taxon>Actinomycetota</taxon>
        <taxon>Actinomycetes</taxon>
        <taxon>Pseudonocardiales</taxon>
        <taxon>Pseudonocardiaceae</taxon>
        <taxon>Amycolatopsis</taxon>
    </lineage>
</organism>
<dbReference type="GO" id="GO:0003677">
    <property type="term" value="F:DNA binding"/>
    <property type="evidence" value="ECO:0007669"/>
    <property type="project" value="UniProtKB-KW"/>
</dbReference>
<dbReference type="Gene3D" id="3.30.450.40">
    <property type="match status" value="1"/>
</dbReference>
<evidence type="ECO:0000313" key="6">
    <source>
        <dbReference type="EMBL" id="TVT26849.1"/>
    </source>
</evidence>
<dbReference type="InterPro" id="IPR005471">
    <property type="entry name" value="Tscrpt_reg_IclR_N"/>
</dbReference>
<dbReference type="Pfam" id="PF09339">
    <property type="entry name" value="HTH_IclR"/>
    <property type="match status" value="1"/>
</dbReference>
<keyword evidence="2" id="KW-0238">DNA-binding</keyword>
<evidence type="ECO:0000256" key="2">
    <source>
        <dbReference type="ARBA" id="ARBA00023125"/>
    </source>
</evidence>
<evidence type="ECO:0000256" key="1">
    <source>
        <dbReference type="ARBA" id="ARBA00023015"/>
    </source>
</evidence>
<dbReference type="Pfam" id="PF01614">
    <property type="entry name" value="IclR_C"/>
    <property type="match status" value="1"/>
</dbReference>
<dbReference type="InterPro" id="IPR014757">
    <property type="entry name" value="Tscrpt_reg_IclR_C"/>
</dbReference>